<evidence type="ECO:0000313" key="1">
    <source>
        <dbReference type="EMBL" id="PVH27640.1"/>
    </source>
</evidence>
<keyword evidence="2" id="KW-1185">Reference proteome</keyword>
<name>A0A2T8HQD3_9RHOB</name>
<protein>
    <submittedName>
        <fullName evidence="1">Uncharacterized protein</fullName>
    </submittedName>
</protein>
<dbReference type="Proteomes" id="UP000245911">
    <property type="component" value="Unassembled WGS sequence"/>
</dbReference>
<gene>
    <name evidence="1" type="ORF">DDE20_16120</name>
</gene>
<reference evidence="1 2" key="1">
    <citation type="submission" date="2018-04" db="EMBL/GenBank/DDBJ databases">
        <title>Pararhodobacter oceanense sp. nov., isolated from marine intertidal sediment.</title>
        <authorList>
            <person name="Wang X.-L."/>
            <person name="Du Z.-J."/>
        </authorList>
    </citation>
    <scope>NUCLEOTIDE SEQUENCE [LARGE SCALE GENOMIC DNA]</scope>
    <source>
        <strain evidence="1 2">AM505</strain>
    </source>
</reference>
<evidence type="ECO:0000313" key="2">
    <source>
        <dbReference type="Proteomes" id="UP000245911"/>
    </source>
</evidence>
<organism evidence="1 2">
    <name type="scientific">Pararhodobacter oceanensis</name>
    <dbReference type="NCBI Taxonomy" id="2172121"/>
    <lineage>
        <taxon>Bacteria</taxon>
        <taxon>Pseudomonadati</taxon>
        <taxon>Pseudomonadota</taxon>
        <taxon>Alphaproteobacteria</taxon>
        <taxon>Rhodobacterales</taxon>
        <taxon>Paracoccaceae</taxon>
        <taxon>Pararhodobacter</taxon>
    </lineage>
</organism>
<accession>A0A2T8HQD3</accession>
<dbReference type="EMBL" id="QDKM01000010">
    <property type="protein sequence ID" value="PVH27640.1"/>
    <property type="molecule type" value="Genomic_DNA"/>
</dbReference>
<sequence length="59" mass="6759">MRMRCSGERAGGERLFLRFSHGKAPNTRIAAASGEKIETQEELSLIWRDIDIVWRGFHA</sequence>
<dbReference type="AlphaFoldDB" id="A0A2T8HQD3"/>
<comment type="caution">
    <text evidence="1">The sequence shown here is derived from an EMBL/GenBank/DDBJ whole genome shotgun (WGS) entry which is preliminary data.</text>
</comment>
<proteinExistence type="predicted"/>